<dbReference type="GO" id="GO:0005856">
    <property type="term" value="C:cytoskeleton"/>
    <property type="evidence" value="ECO:0007669"/>
    <property type="project" value="TreeGrafter"/>
</dbReference>
<dbReference type="PANTHER" id="PTHR32083">
    <property type="entry name" value="CILIA AND FLAGELLA-ASSOCIATED PROTEIN 58-RELATED"/>
    <property type="match status" value="1"/>
</dbReference>
<comment type="caution">
    <text evidence="5">The sequence shown here is derived from an EMBL/GenBank/DDBJ whole genome shotgun (WGS) entry which is preliminary data.</text>
</comment>
<evidence type="ECO:0000256" key="2">
    <source>
        <dbReference type="SAM" id="Coils"/>
    </source>
</evidence>
<reference evidence="5" key="1">
    <citation type="journal article" date="2023" name="Mol. Biol. Evol.">
        <title>Third-Generation Sequencing Reveals the Adaptive Role of the Epigenome in Three Deep-Sea Polychaetes.</title>
        <authorList>
            <person name="Perez M."/>
            <person name="Aroh O."/>
            <person name="Sun Y."/>
            <person name="Lan Y."/>
            <person name="Juniper S.K."/>
            <person name="Young C.R."/>
            <person name="Angers B."/>
            <person name="Qian P.Y."/>
        </authorList>
    </citation>
    <scope>NUCLEOTIDE SEQUENCE</scope>
    <source>
        <strain evidence="5">P08H-3</strain>
    </source>
</reference>
<feature type="coiled-coil region" evidence="2">
    <location>
        <begin position="834"/>
        <end position="921"/>
    </location>
</feature>
<proteinExistence type="predicted"/>
<protein>
    <recommendedName>
        <fullName evidence="4">Cilia- and flagella-associated protein 58 central coiled coil domain-containing protein</fullName>
    </recommendedName>
</protein>
<evidence type="ECO:0000256" key="3">
    <source>
        <dbReference type="SAM" id="MobiDB-lite"/>
    </source>
</evidence>
<feature type="region of interest" description="Disordered" evidence="3">
    <location>
        <begin position="930"/>
        <end position="983"/>
    </location>
</feature>
<name>A0AAD9K9K3_9ANNE</name>
<feature type="compositionally biased region" description="Polar residues" evidence="3">
    <location>
        <begin position="33"/>
        <end position="43"/>
    </location>
</feature>
<feature type="coiled-coil region" evidence="2">
    <location>
        <begin position="385"/>
        <end position="412"/>
    </location>
</feature>
<dbReference type="AlphaFoldDB" id="A0AAD9K9K3"/>
<evidence type="ECO:0000259" key="4">
    <source>
        <dbReference type="Pfam" id="PF21771"/>
    </source>
</evidence>
<feature type="domain" description="Cilia- and flagella-associated protein 58 central coiled coil" evidence="4">
    <location>
        <begin position="514"/>
        <end position="715"/>
    </location>
</feature>
<gene>
    <name evidence="5" type="ORF">LSH36_30g06017</name>
</gene>
<keyword evidence="1 2" id="KW-0175">Coiled coil</keyword>
<feature type="region of interest" description="Disordered" evidence="3">
    <location>
        <begin position="1"/>
        <end position="66"/>
    </location>
</feature>
<accession>A0AAD9K9K3</accession>
<organism evidence="5 6">
    <name type="scientific">Paralvinella palmiformis</name>
    <dbReference type="NCBI Taxonomy" id="53620"/>
    <lineage>
        <taxon>Eukaryota</taxon>
        <taxon>Metazoa</taxon>
        <taxon>Spiralia</taxon>
        <taxon>Lophotrochozoa</taxon>
        <taxon>Annelida</taxon>
        <taxon>Polychaeta</taxon>
        <taxon>Sedentaria</taxon>
        <taxon>Canalipalpata</taxon>
        <taxon>Terebellida</taxon>
        <taxon>Terebelliformia</taxon>
        <taxon>Alvinellidae</taxon>
        <taxon>Paralvinella</taxon>
    </lineage>
</organism>
<evidence type="ECO:0000256" key="1">
    <source>
        <dbReference type="ARBA" id="ARBA00023054"/>
    </source>
</evidence>
<dbReference type="Proteomes" id="UP001208570">
    <property type="component" value="Unassembled WGS sequence"/>
</dbReference>
<dbReference type="EMBL" id="JAODUP010000030">
    <property type="protein sequence ID" value="KAK2167281.1"/>
    <property type="molecule type" value="Genomic_DNA"/>
</dbReference>
<keyword evidence="6" id="KW-1185">Reference proteome</keyword>
<feature type="coiled-coil region" evidence="2">
    <location>
        <begin position="92"/>
        <end position="258"/>
    </location>
</feature>
<evidence type="ECO:0000313" key="6">
    <source>
        <dbReference type="Proteomes" id="UP001208570"/>
    </source>
</evidence>
<sequence>MSDLGSDGELDKNDSATEQETFGGQVDNDAPDNWTNEQDNSDGLQDEYLPPISARPPKVVAQEESQVEVSASPAFQCLDELFQQGKLTGTKMALLKAKYTELHETLKQTRENELNLLKQTKQYAIELERQKAELEKADNFPESSNTEVSKLREVLLKHNNELAQTEERQYQLEYKIEGLQEERRMIEKEYSRMPKQGEVEKKIEELSQACSEMKKEIGQRQMEAKHLKEDFYNKNRLVQKYQKQLEVILEDVEKHKSELVGINTQPGQIAKESDKLSRQKGECDRKKHDLDAQLENLTEMLKDLQMKQQDLEDEKYELDNLTDKQAAILAEEEAKYRILMKDYEYAKDREAILMGDRATLDLNLRHINLEKKNTHDIHSRKVREKDKELRNLKKAELQLKVAQDNLSHTQMMHERAKGNLEALPKDDGALLNKRQDLTKEVEIIKRSLTQQNSLTAVETVKVEQSIAEEERLLYEQSDLRIEVVELTRLAAIKSDEREQKARDFMRAEMRYHRAVQDLKTKQLQIQDHQKKYQEMQIKLKEFAKMYDVIKNERNKCVNLIQTSTQKAAEMKEKIKILQNEIEILRTAVSQKDRQLQKQRLKHSNAIVIRDSLRNEVAKQQRIEEEMREKRGQHKMDIDKLNLLINQAEEQMVQLRKRYETAVQNRNDRGIQLIERNEEVCIFYEKVNIQDQMIRNGNMELQGREEEIRFLRMQETEENRAIDLLRKNVPNKRNLEQELVTLQIQISQCQDRMMELEKMIENPHDESRVRFLEGNDPTPAQLQSKLEELEVRLGEKEEQMLEKDLIFDQVSRLADRVKNKAESGQGDTLKLAKKVNELQSRIKDITRKMMAMVSELSMHQAGALKLQQEVKEKEAELEQCYMRMEKGEPPSDEIELEWMRTLRAEEQRLAEKQTALLVAEEEEQYTLTGGTVTTAEPRPNAYIPDNENELPIPRPYGAHAPFKPNEPGSSMRHIRKPVPKPIEI</sequence>
<dbReference type="InterPro" id="IPR049270">
    <property type="entry name" value="CFAP58_CC"/>
</dbReference>
<feature type="coiled-coil region" evidence="2">
    <location>
        <begin position="731"/>
        <end position="798"/>
    </location>
</feature>
<dbReference type="Pfam" id="PF21771">
    <property type="entry name" value="CFAP58_CC"/>
    <property type="match status" value="1"/>
</dbReference>
<feature type="coiled-coil region" evidence="2">
    <location>
        <begin position="287"/>
        <end position="324"/>
    </location>
</feature>
<dbReference type="PANTHER" id="PTHR32083:SF34">
    <property type="entry name" value="COILED-COIL DOMAIN-CONTAINING PROTEIN 146"/>
    <property type="match status" value="1"/>
</dbReference>
<feature type="coiled-coil region" evidence="2">
    <location>
        <begin position="518"/>
        <end position="664"/>
    </location>
</feature>
<evidence type="ECO:0000313" key="5">
    <source>
        <dbReference type="EMBL" id="KAK2167281.1"/>
    </source>
</evidence>